<dbReference type="Pfam" id="PF19086">
    <property type="entry name" value="Terpene_syn_C_2"/>
    <property type="match status" value="1"/>
</dbReference>
<proteinExistence type="inferred from homology"/>
<dbReference type="PANTHER" id="PTHR35201">
    <property type="entry name" value="TERPENE SYNTHASE"/>
    <property type="match status" value="1"/>
</dbReference>
<dbReference type="Proteomes" id="UP000284706">
    <property type="component" value="Unassembled WGS sequence"/>
</dbReference>
<dbReference type="SUPFAM" id="SSF48576">
    <property type="entry name" value="Terpenoid synthases"/>
    <property type="match status" value="1"/>
</dbReference>
<dbReference type="SFLD" id="SFLDG01020">
    <property type="entry name" value="Terpene_Cyclase_Like_2"/>
    <property type="match status" value="1"/>
</dbReference>
<evidence type="ECO:0000256" key="3">
    <source>
        <dbReference type="ARBA" id="ARBA00022723"/>
    </source>
</evidence>
<evidence type="ECO:0000313" key="7">
    <source>
        <dbReference type="EMBL" id="PPQ97697.1"/>
    </source>
</evidence>
<dbReference type="OrthoDB" id="2861623at2759"/>
<dbReference type="InterPro" id="IPR034686">
    <property type="entry name" value="Terpene_cyclase-like_2"/>
</dbReference>
<dbReference type="AlphaFoldDB" id="A0A409Y3V3"/>
<keyword evidence="5 6" id="KW-0456">Lyase</keyword>
<reference evidence="7 8" key="1">
    <citation type="journal article" date="2018" name="Evol. Lett.">
        <title>Horizontal gene cluster transfer increased hallucinogenic mushroom diversity.</title>
        <authorList>
            <person name="Reynolds H.T."/>
            <person name="Vijayakumar V."/>
            <person name="Gluck-Thaler E."/>
            <person name="Korotkin H.B."/>
            <person name="Matheny P.B."/>
            <person name="Slot J.C."/>
        </authorList>
    </citation>
    <scope>NUCLEOTIDE SEQUENCE [LARGE SCALE GENOMIC DNA]</scope>
    <source>
        <strain evidence="7 8">SRW20</strain>
    </source>
</reference>
<accession>A0A409Y3V3</accession>
<evidence type="ECO:0000256" key="6">
    <source>
        <dbReference type="RuleBase" id="RU366034"/>
    </source>
</evidence>
<protein>
    <recommendedName>
        <fullName evidence="6">Terpene synthase</fullName>
        <ecNumber evidence="6">4.2.3.-</ecNumber>
    </recommendedName>
</protein>
<keyword evidence="3 6" id="KW-0479">Metal-binding</keyword>
<keyword evidence="8" id="KW-1185">Reference proteome</keyword>
<evidence type="ECO:0000256" key="4">
    <source>
        <dbReference type="ARBA" id="ARBA00022842"/>
    </source>
</evidence>
<evidence type="ECO:0000313" key="8">
    <source>
        <dbReference type="Proteomes" id="UP000284706"/>
    </source>
</evidence>
<dbReference type="EC" id="4.2.3.-" evidence="6"/>
<dbReference type="PANTHER" id="PTHR35201:SF4">
    <property type="entry name" value="BETA-PINACENE SYNTHASE-RELATED"/>
    <property type="match status" value="1"/>
</dbReference>
<keyword evidence="4 6" id="KW-0460">Magnesium</keyword>
<dbReference type="Gene3D" id="1.10.600.10">
    <property type="entry name" value="Farnesyl Diphosphate Synthase"/>
    <property type="match status" value="1"/>
</dbReference>
<dbReference type="GO" id="GO:0046872">
    <property type="term" value="F:metal ion binding"/>
    <property type="evidence" value="ECO:0007669"/>
    <property type="project" value="UniProtKB-KW"/>
</dbReference>
<dbReference type="EMBL" id="NHYE01001208">
    <property type="protein sequence ID" value="PPQ97697.1"/>
    <property type="molecule type" value="Genomic_DNA"/>
</dbReference>
<comment type="cofactor">
    <cofactor evidence="1 6">
        <name>Mg(2+)</name>
        <dbReference type="ChEBI" id="CHEBI:18420"/>
    </cofactor>
</comment>
<organism evidence="7 8">
    <name type="scientific">Gymnopilus dilepis</name>
    <dbReference type="NCBI Taxonomy" id="231916"/>
    <lineage>
        <taxon>Eukaryota</taxon>
        <taxon>Fungi</taxon>
        <taxon>Dikarya</taxon>
        <taxon>Basidiomycota</taxon>
        <taxon>Agaricomycotina</taxon>
        <taxon>Agaricomycetes</taxon>
        <taxon>Agaricomycetidae</taxon>
        <taxon>Agaricales</taxon>
        <taxon>Agaricineae</taxon>
        <taxon>Hymenogastraceae</taxon>
        <taxon>Gymnopilus</taxon>
    </lineage>
</organism>
<dbReference type="InParanoid" id="A0A409Y3V3"/>
<dbReference type="SFLD" id="SFLDS00005">
    <property type="entry name" value="Isoprenoid_Synthase_Type_I"/>
    <property type="match status" value="1"/>
</dbReference>
<evidence type="ECO:0000256" key="1">
    <source>
        <dbReference type="ARBA" id="ARBA00001946"/>
    </source>
</evidence>
<name>A0A409Y3V3_9AGAR</name>
<evidence type="ECO:0000256" key="2">
    <source>
        <dbReference type="ARBA" id="ARBA00006333"/>
    </source>
</evidence>
<comment type="caution">
    <text evidence="7">The sequence shown here is derived from an EMBL/GenBank/DDBJ whole genome shotgun (WGS) entry which is preliminary data.</text>
</comment>
<dbReference type="InterPro" id="IPR008949">
    <property type="entry name" value="Isoprenoid_synthase_dom_sf"/>
</dbReference>
<gene>
    <name evidence="7" type="ORF">CVT26_001880</name>
</gene>
<dbReference type="GO" id="GO:0010333">
    <property type="term" value="F:terpene synthase activity"/>
    <property type="evidence" value="ECO:0007669"/>
    <property type="project" value="InterPro"/>
</dbReference>
<comment type="similarity">
    <text evidence="2 6">Belongs to the terpene synthase family.</text>
</comment>
<sequence>MPSRTRPLTFRLPRLEDTFSEFPDNGLNSHYTRCRAQSRDWINRYSKAICGPKMRAFMDNCNFELSTSYVYPYAPSAGLRATMDLVNILWLYDEFTDTVSGEQANHAAAVVYRTLQDPNFDDASWLSHMMKDFYQNHIQKCGPNVARRFINNFCKYVELVGLEAELRERDQVLDMNSYINFRRETSAVRTCFDLVEYCLGLDLPQYVHDDAVFISGYNAAMDLVFLANDLFSYNMEQAKGHSAANAVTVVMRSKVVDLQTAADVIADYCEVLTFQLLDARHVLASRADPAFSEDAVRCLEAFGDWVRGNTAWSFETTRYFGKENKRIKETRIVKLTSPLRDADLLRK</sequence>
<dbReference type="GO" id="GO:0008299">
    <property type="term" value="P:isoprenoid biosynthetic process"/>
    <property type="evidence" value="ECO:0007669"/>
    <property type="project" value="UniProtKB-ARBA"/>
</dbReference>
<evidence type="ECO:0000256" key="5">
    <source>
        <dbReference type="ARBA" id="ARBA00023239"/>
    </source>
</evidence>